<sequence length="90" mass="9958">MVPWCRVGQGQASREWFASALDTLRVLGQRVDPQAYKKSNARSTDRPRSSRGGCNRSAVVLACRLTRPESHVLLVRGGVCPAEVQVSQHR</sequence>
<protein>
    <submittedName>
        <fullName evidence="2">Uncharacterized protein</fullName>
    </submittedName>
</protein>
<proteinExistence type="predicted"/>
<dbReference type="EMBL" id="VSRR010000102">
    <property type="protein sequence ID" value="MPC10146.1"/>
    <property type="molecule type" value="Genomic_DNA"/>
</dbReference>
<reference evidence="2 3" key="1">
    <citation type="submission" date="2019-05" db="EMBL/GenBank/DDBJ databases">
        <title>Another draft genome of Portunus trituberculatus and its Hox gene families provides insights of decapod evolution.</title>
        <authorList>
            <person name="Jeong J.-H."/>
            <person name="Song I."/>
            <person name="Kim S."/>
            <person name="Choi T."/>
            <person name="Kim D."/>
            <person name="Ryu S."/>
            <person name="Kim W."/>
        </authorList>
    </citation>
    <scope>NUCLEOTIDE SEQUENCE [LARGE SCALE GENOMIC DNA]</scope>
    <source>
        <tissue evidence="2">Muscle</tissue>
    </source>
</reference>
<feature type="region of interest" description="Disordered" evidence="1">
    <location>
        <begin position="34"/>
        <end position="54"/>
    </location>
</feature>
<gene>
    <name evidence="2" type="ORF">E2C01_002775</name>
</gene>
<name>A0A5B7CP38_PORTR</name>
<evidence type="ECO:0000256" key="1">
    <source>
        <dbReference type="SAM" id="MobiDB-lite"/>
    </source>
</evidence>
<dbReference type="Proteomes" id="UP000324222">
    <property type="component" value="Unassembled WGS sequence"/>
</dbReference>
<organism evidence="2 3">
    <name type="scientific">Portunus trituberculatus</name>
    <name type="common">Swimming crab</name>
    <name type="synonym">Neptunus trituberculatus</name>
    <dbReference type="NCBI Taxonomy" id="210409"/>
    <lineage>
        <taxon>Eukaryota</taxon>
        <taxon>Metazoa</taxon>
        <taxon>Ecdysozoa</taxon>
        <taxon>Arthropoda</taxon>
        <taxon>Crustacea</taxon>
        <taxon>Multicrustacea</taxon>
        <taxon>Malacostraca</taxon>
        <taxon>Eumalacostraca</taxon>
        <taxon>Eucarida</taxon>
        <taxon>Decapoda</taxon>
        <taxon>Pleocyemata</taxon>
        <taxon>Brachyura</taxon>
        <taxon>Eubrachyura</taxon>
        <taxon>Portunoidea</taxon>
        <taxon>Portunidae</taxon>
        <taxon>Portuninae</taxon>
        <taxon>Portunus</taxon>
    </lineage>
</organism>
<keyword evidence="3" id="KW-1185">Reference proteome</keyword>
<accession>A0A5B7CP38</accession>
<evidence type="ECO:0000313" key="2">
    <source>
        <dbReference type="EMBL" id="MPC10146.1"/>
    </source>
</evidence>
<evidence type="ECO:0000313" key="3">
    <source>
        <dbReference type="Proteomes" id="UP000324222"/>
    </source>
</evidence>
<dbReference type="AlphaFoldDB" id="A0A5B7CP38"/>
<comment type="caution">
    <text evidence="2">The sequence shown here is derived from an EMBL/GenBank/DDBJ whole genome shotgun (WGS) entry which is preliminary data.</text>
</comment>